<evidence type="ECO:0000313" key="1">
    <source>
        <dbReference type="EMBL" id="ACB54036.1"/>
    </source>
</evidence>
<dbReference type="AlphaFoldDB" id="B1WWA8"/>
<reference evidence="1 2" key="1">
    <citation type="journal article" date="2008" name="Proc. Natl. Acad. Sci. U.S.A.">
        <title>The genome of Cyanothece 51142, a unicellular diazotrophic cyanobacterium important in the marine nitrogen cycle.</title>
        <authorList>
            <person name="Welsh E.A."/>
            <person name="Liberton M."/>
            <person name="Stoeckel J."/>
            <person name="Loh T."/>
            <person name="Elvitigala T."/>
            <person name="Wang C."/>
            <person name="Wollam A."/>
            <person name="Fulton R.S."/>
            <person name="Clifton S.W."/>
            <person name="Jacobs J.M."/>
            <person name="Aurora R."/>
            <person name="Ghosh B.K."/>
            <person name="Sherman L.A."/>
            <person name="Smith R.D."/>
            <person name="Wilson R.K."/>
            <person name="Pakrasi H.B."/>
        </authorList>
    </citation>
    <scope>NUCLEOTIDE SEQUENCE [LARGE SCALE GENOMIC DNA]</scope>
    <source>
        <strain evidence="2">ATCC 51142 / BH68</strain>
    </source>
</reference>
<dbReference type="eggNOG" id="COG3266">
    <property type="taxonomic scope" value="Bacteria"/>
</dbReference>
<keyword evidence="2" id="KW-1185">Reference proteome</keyword>
<dbReference type="EMBL" id="CP000806">
    <property type="protein sequence ID" value="ACB54036.1"/>
    <property type="molecule type" value="Genomic_DNA"/>
</dbReference>
<dbReference type="HOGENOM" id="CLU_2394794_0_0_3"/>
<accession>B1WWA8</accession>
<evidence type="ECO:0000313" key="2">
    <source>
        <dbReference type="Proteomes" id="UP000001203"/>
    </source>
</evidence>
<organism evidence="1 2">
    <name type="scientific">Crocosphaera subtropica (strain ATCC 51142 / BH68)</name>
    <name type="common">Cyanothece sp. (strain ATCC 51142)</name>
    <dbReference type="NCBI Taxonomy" id="43989"/>
    <lineage>
        <taxon>Bacteria</taxon>
        <taxon>Bacillati</taxon>
        <taxon>Cyanobacteriota</taxon>
        <taxon>Cyanophyceae</taxon>
        <taxon>Oscillatoriophycideae</taxon>
        <taxon>Chroococcales</taxon>
        <taxon>Aphanothecaceae</taxon>
        <taxon>Crocosphaera</taxon>
        <taxon>Crocosphaera subtropica</taxon>
    </lineage>
</organism>
<gene>
    <name evidence="1" type="ordered locus">cce_4688</name>
</gene>
<dbReference type="STRING" id="43989.cce_4688"/>
<dbReference type="Proteomes" id="UP000001203">
    <property type="component" value="Chromosome circular"/>
</dbReference>
<protein>
    <submittedName>
        <fullName evidence="1">Uncharacterized protein</fullName>
    </submittedName>
</protein>
<sequence length="93" mass="10384">MGQETMNNNTETPQAVIDAVFKDITNNNTINSENLQVEQTEAKTWSDGCLGLAQPDEFCTQALVEGWRVTVTAGETTWVYRTDQTGQNLRKES</sequence>
<dbReference type="KEGG" id="cyt:cce_4688"/>
<name>B1WWA8_CROS5</name>
<proteinExistence type="predicted"/>